<keyword evidence="4" id="KW-1185">Reference proteome</keyword>
<protein>
    <recommendedName>
        <fullName evidence="2">F-box domain-containing protein</fullName>
    </recommendedName>
</protein>
<gene>
    <name evidence="3" type="ORF">BJY01DRAFT_120197</name>
</gene>
<feature type="compositionally biased region" description="Gly residues" evidence="1">
    <location>
        <begin position="316"/>
        <end position="325"/>
    </location>
</feature>
<dbReference type="Pfam" id="PF12937">
    <property type="entry name" value="F-box-like"/>
    <property type="match status" value="1"/>
</dbReference>
<dbReference type="EMBL" id="JBFXLU010000031">
    <property type="protein sequence ID" value="KAL2851155.1"/>
    <property type="molecule type" value="Genomic_DNA"/>
</dbReference>
<feature type="compositionally biased region" description="Basic and acidic residues" evidence="1">
    <location>
        <begin position="285"/>
        <end position="300"/>
    </location>
</feature>
<dbReference type="InterPro" id="IPR036047">
    <property type="entry name" value="F-box-like_dom_sf"/>
</dbReference>
<evidence type="ECO:0000259" key="2">
    <source>
        <dbReference type="PROSITE" id="PS50181"/>
    </source>
</evidence>
<evidence type="ECO:0000313" key="3">
    <source>
        <dbReference type="EMBL" id="KAL2851155.1"/>
    </source>
</evidence>
<dbReference type="Gene3D" id="1.20.1280.50">
    <property type="match status" value="1"/>
</dbReference>
<comment type="caution">
    <text evidence="3">The sequence shown here is derived from an EMBL/GenBank/DDBJ whole genome shotgun (WGS) entry which is preliminary data.</text>
</comment>
<sequence length="325" mass="36356">MPLHALPTEILCVILRFVGSQELRKHNARCLLVCKWWHAIAEPILYEDLGVSANQLLRLPRSAQGKLARHGSRLRVYASRAKDWPSSLVEDNDNLNDRLDMLLSQGACLKSFSLRTDLHFDSSLPLAPSQHYLYNWTPAPLLNSLRASQIQDLEIDTYGSDFKHGVHICPDIARIIPSLRSLRLRMRRICPKVLRLKHQERGLPVRIRSIIVNISLLEPGTLSSGSSRHCERFKSTLELFEQMVDASTATATHIPSLTKARVLWHAFHSNDTLVHDCITGRSEILRPGDDSNWEDEGRPDPEEEENSNLEIASAGSNGGGGSGSG</sequence>
<proteinExistence type="predicted"/>
<organism evidence="3 4">
    <name type="scientific">Aspergillus pseudoustus</name>
    <dbReference type="NCBI Taxonomy" id="1810923"/>
    <lineage>
        <taxon>Eukaryota</taxon>
        <taxon>Fungi</taxon>
        <taxon>Dikarya</taxon>
        <taxon>Ascomycota</taxon>
        <taxon>Pezizomycotina</taxon>
        <taxon>Eurotiomycetes</taxon>
        <taxon>Eurotiomycetidae</taxon>
        <taxon>Eurotiales</taxon>
        <taxon>Aspergillaceae</taxon>
        <taxon>Aspergillus</taxon>
        <taxon>Aspergillus subgen. Nidulantes</taxon>
    </lineage>
</organism>
<accession>A0ABR4KFU7</accession>
<name>A0ABR4KFU7_9EURO</name>
<dbReference type="InterPro" id="IPR001810">
    <property type="entry name" value="F-box_dom"/>
</dbReference>
<dbReference type="PROSITE" id="PS50181">
    <property type="entry name" value="FBOX"/>
    <property type="match status" value="1"/>
</dbReference>
<evidence type="ECO:0000313" key="4">
    <source>
        <dbReference type="Proteomes" id="UP001610446"/>
    </source>
</evidence>
<dbReference type="SUPFAM" id="SSF81383">
    <property type="entry name" value="F-box domain"/>
    <property type="match status" value="1"/>
</dbReference>
<evidence type="ECO:0000256" key="1">
    <source>
        <dbReference type="SAM" id="MobiDB-lite"/>
    </source>
</evidence>
<feature type="region of interest" description="Disordered" evidence="1">
    <location>
        <begin position="285"/>
        <end position="325"/>
    </location>
</feature>
<reference evidence="3 4" key="1">
    <citation type="submission" date="2024-07" db="EMBL/GenBank/DDBJ databases">
        <title>Section-level genome sequencing and comparative genomics of Aspergillus sections Usti and Cavernicolus.</title>
        <authorList>
            <consortium name="Lawrence Berkeley National Laboratory"/>
            <person name="Nybo J.L."/>
            <person name="Vesth T.C."/>
            <person name="Theobald S."/>
            <person name="Frisvad J.C."/>
            <person name="Larsen T.O."/>
            <person name="Kjaerboelling I."/>
            <person name="Rothschild-Mancinelli K."/>
            <person name="Lyhne E.K."/>
            <person name="Kogle M.E."/>
            <person name="Barry K."/>
            <person name="Clum A."/>
            <person name="Na H."/>
            <person name="Ledsgaard L."/>
            <person name="Lin J."/>
            <person name="Lipzen A."/>
            <person name="Kuo A."/>
            <person name="Riley R."/>
            <person name="Mondo S."/>
            <person name="Labutti K."/>
            <person name="Haridas S."/>
            <person name="Pangalinan J."/>
            <person name="Salamov A.A."/>
            <person name="Simmons B.A."/>
            <person name="Magnuson J.K."/>
            <person name="Chen J."/>
            <person name="Drula E."/>
            <person name="Henrissat B."/>
            <person name="Wiebenga A."/>
            <person name="Lubbers R.J."/>
            <person name="Gomes A.C."/>
            <person name="Makela M.R."/>
            <person name="Stajich J."/>
            <person name="Grigoriev I.V."/>
            <person name="Mortensen U.H."/>
            <person name="De Vries R.P."/>
            <person name="Baker S.E."/>
            <person name="Andersen M.R."/>
        </authorList>
    </citation>
    <scope>NUCLEOTIDE SEQUENCE [LARGE SCALE GENOMIC DNA]</scope>
    <source>
        <strain evidence="3 4">CBS 123904</strain>
    </source>
</reference>
<feature type="domain" description="F-box" evidence="2">
    <location>
        <begin position="1"/>
        <end position="49"/>
    </location>
</feature>
<dbReference type="Proteomes" id="UP001610446">
    <property type="component" value="Unassembled WGS sequence"/>
</dbReference>